<sequence length="304" mass="34293">MEFKQIQCFVAAAETLNFTTAAERMYLSQPSLSRHIQNLEDELGLQLFIRDRKHVTLTPSGLHLLPVAREICAASARFLVSAKNLLEGDRGFLKVGYQGSARVVLSPILDRFFKHYPNVQVSVEELGARQLIQHLSTGGLDLGIAYSLIREGSPYSGELLSRTIFVDQMALFLGKGALQGYIAGGQELRLRDFSRETFLQISRIENPSYFELLQTLYRQRNFYPANLMETNRLETLMTLVQLEHGVSLLPEKATLAYHPDACCVSLADIRVPMPIEAMWRPQNTNPCLALFRGFFPSGAHSRER</sequence>
<keyword evidence="2" id="KW-0805">Transcription regulation</keyword>
<dbReference type="PANTHER" id="PTHR30346:SF0">
    <property type="entry name" value="HCA OPERON TRANSCRIPTIONAL ACTIVATOR HCAR"/>
    <property type="match status" value="1"/>
</dbReference>
<gene>
    <name evidence="6" type="ORF">MM59RIKEN_04060</name>
</gene>
<dbReference type="Pfam" id="PF03466">
    <property type="entry name" value="LysR_substrate"/>
    <property type="match status" value="1"/>
</dbReference>
<keyword evidence="7" id="KW-1185">Reference proteome</keyword>
<dbReference type="InterPro" id="IPR005119">
    <property type="entry name" value="LysR_subst-bd"/>
</dbReference>
<keyword evidence="4" id="KW-0804">Transcription</keyword>
<dbReference type="InterPro" id="IPR000847">
    <property type="entry name" value="LysR_HTH_N"/>
</dbReference>
<dbReference type="PANTHER" id="PTHR30346">
    <property type="entry name" value="TRANSCRIPTIONAL DUAL REGULATOR HCAR-RELATED"/>
    <property type="match status" value="1"/>
</dbReference>
<evidence type="ECO:0000256" key="2">
    <source>
        <dbReference type="ARBA" id="ARBA00023015"/>
    </source>
</evidence>
<accession>A0A810QA06</accession>
<evidence type="ECO:0000256" key="3">
    <source>
        <dbReference type="ARBA" id="ARBA00023125"/>
    </source>
</evidence>
<dbReference type="RefSeq" id="WP_187031725.1">
    <property type="nucleotide sequence ID" value="NZ_AP023420.1"/>
</dbReference>
<protein>
    <submittedName>
        <fullName evidence="6">LysR family transcriptional regulator</fullName>
    </submittedName>
</protein>
<evidence type="ECO:0000313" key="6">
    <source>
        <dbReference type="EMBL" id="BCK83087.1"/>
    </source>
</evidence>
<evidence type="ECO:0000256" key="1">
    <source>
        <dbReference type="ARBA" id="ARBA00009437"/>
    </source>
</evidence>
<dbReference type="AlphaFoldDB" id="A0A810QA06"/>
<dbReference type="SUPFAM" id="SSF46785">
    <property type="entry name" value="Winged helix' DNA-binding domain"/>
    <property type="match status" value="1"/>
</dbReference>
<dbReference type="Gene3D" id="1.10.10.10">
    <property type="entry name" value="Winged helix-like DNA-binding domain superfamily/Winged helix DNA-binding domain"/>
    <property type="match status" value="1"/>
</dbReference>
<dbReference type="EMBL" id="AP023420">
    <property type="protein sequence ID" value="BCK83087.1"/>
    <property type="molecule type" value="Genomic_DNA"/>
</dbReference>
<keyword evidence="3" id="KW-0238">DNA-binding</keyword>
<organism evidence="6 7">
    <name type="scientific">Pusillibacter faecalis</name>
    <dbReference type="NCBI Taxonomy" id="2714358"/>
    <lineage>
        <taxon>Bacteria</taxon>
        <taxon>Bacillati</taxon>
        <taxon>Bacillota</taxon>
        <taxon>Clostridia</taxon>
        <taxon>Eubacteriales</taxon>
        <taxon>Oscillospiraceae</taxon>
        <taxon>Pusillibacter</taxon>
    </lineage>
</organism>
<dbReference type="PRINTS" id="PR00039">
    <property type="entry name" value="HTHLYSR"/>
</dbReference>
<evidence type="ECO:0000313" key="7">
    <source>
        <dbReference type="Proteomes" id="UP000679848"/>
    </source>
</evidence>
<dbReference type="PROSITE" id="PS50931">
    <property type="entry name" value="HTH_LYSR"/>
    <property type="match status" value="1"/>
</dbReference>
<dbReference type="GO" id="GO:0003700">
    <property type="term" value="F:DNA-binding transcription factor activity"/>
    <property type="evidence" value="ECO:0007669"/>
    <property type="project" value="InterPro"/>
</dbReference>
<dbReference type="SUPFAM" id="SSF53850">
    <property type="entry name" value="Periplasmic binding protein-like II"/>
    <property type="match status" value="1"/>
</dbReference>
<reference evidence="6" key="1">
    <citation type="submission" date="2020-09" db="EMBL/GenBank/DDBJ databases">
        <title>New species isolated from human feces.</title>
        <authorList>
            <person name="Kitahara M."/>
            <person name="Shigeno Y."/>
            <person name="Shime M."/>
            <person name="Matsumoto Y."/>
            <person name="Nakamura S."/>
            <person name="Motooka D."/>
            <person name="Fukuoka S."/>
            <person name="Nishikawa H."/>
            <person name="Benno Y."/>
        </authorList>
    </citation>
    <scope>NUCLEOTIDE SEQUENCE</scope>
    <source>
        <strain evidence="6">MM59</strain>
    </source>
</reference>
<dbReference type="Pfam" id="PF00126">
    <property type="entry name" value="HTH_1"/>
    <property type="match status" value="1"/>
</dbReference>
<dbReference type="KEGG" id="pfaa:MM59RIKEN_04060"/>
<dbReference type="Gene3D" id="3.40.190.10">
    <property type="entry name" value="Periplasmic binding protein-like II"/>
    <property type="match status" value="2"/>
</dbReference>
<proteinExistence type="inferred from homology"/>
<dbReference type="Proteomes" id="UP000679848">
    <property type="component" value="Chromosome"/>
</dbReference>
<dbReference type="GO" id="GO:0032993">
    <property type="term" value="C:protein-DNA complex"/>
    <property type="evidence" value="ECO:0007669"/>
    <property type="project" value="TreeGrafter"/>
</dbReference>
<dbReference type="GO" id="GO:0003677">
    <property type="term" value="F:DNA binding"/>
    <property type="evidence" value="ECO:0007669"/>
    <property type="project" value="UniProtKB-KW"/>
</dbReference>
<evidence type="ECO:0000256" key="4">
    <source>
        <dbReference type="ARBA" id="ARBA00023163"/>
    </source>
</evidence>
<dbReference type="FunFam" id="1.10.10.10:FF:000001">
    <property type="entry name" value="LysR family transcriptional regulator"/>
    <property type="match status" value="1"/>
</dbReference>
<dbReference type="InterPro" id="IPR036388">
    <property type="entry name" value="WH-like_DNA-bd_sf"/>
</dbReference>
<comment type="similarity">
    <text evidence="1">Belongs to the LysR transcriptional regulatory family.</text>
</comment>
<evidence type="ECO:0000259" key="5">
    <source>
        <dbReference type="PROSITE" id="PS50931"/>
    </source>
</evidence>
<name>A0A810QA06_9FIRM</name>
<dbReference type="CDD" id="cd08414">
    <property type="entry name" value="PBP2_LTTR_aromatics_like"/>
    <property type="match status" value="1"/>
</dbReference>
<feature type="domain" description="HTH lysR-type" evidence="5">
    <location>
        <begin position="1"/>
        <end position="58"/>
    </location>
</feature>
<dbReference type="InterPro" id="IPR036390">
    <property type="entry name" value="WH_DNA-bd_sf"/>
</dbReference>